<dbReference type="EMBL" id="CM035423">
    <property type="protein sequence ID" value="KAH7365601.1"/>
    <property type="molecule type" value="Genomic_DNA"/>
</dbReference>
<evidence type="ECO:0000256" key="3">
    <source>
        <dbReference type="ARBA" id="ARBA00022603"/>
    </source>
</evidence>
<dbReference type="GO" id="GO:0032259">
    <property type="term" value="P:methylation"/>
    <property type="evidence" value="ECO:0007669"/>
    <property type="project" value="UniProtKB-KW"/>
</dbReference>
<evidence type="ECO:0000256" key="4">
    <source>
        <dbReference type="ARBA" id="ARBA00022968"/>
    </source>
</evidence>
<keyword evidence="6" id="KW-0472">Membrane</keyword>
<gene>
    <name evidence="7" type="ORF">KP509_18G036700</name>
</gene>
<organism evidence="7 8">
    <name type="scientific">Ceratopteris richardii</name>
    <name type="common">Triangle waterfern</name>
    <dbReference type="NCBI Taxonomy" id="49495"/>
    <lineage>
        <taxon>Eukaryota</taxon>
        <taxon>Viridiplantae</taxon>
        <taxon>Streptophyta</taxon>
        <taxon>Embryophyta</taxon>
        <taxon>Tracheophyta</taxon>
        <taxon>Polypodiopsida</taxon>
        <taxon>Polypodiidae</taxon>
        <taxon>Polypodiales</taxon>
        <taxon>Pteridineae</taxon>
        <taxon>Pteridaceae</taxon>
        <taxon>Parkerioideae</taxon>
        <taxon>Ceratopteris</taxon>
    </lineage>
</organism>
<keyword evidence="3 6" id="KW-0489">Methyltransferase</keyword>
<dbReference type="EMBL" id="CM035423">
    <property type="protein sequence ID" value="KAH7365604.1"/>
    <property type="molecule type" value="Genomic_DNA"/>
</dbReference>
<keyword evidence="8" id="KW-1185">Reference proteome</keyword>
<dbReference type="OrthoDB" id="2013972at2759"/>
<evidence type="ECO:0000256" key="5">
    <source>
        <dbReference type="ARBA" id="ARBA00037847"/>
    </source>
</evidence>
<dbReference type="AlphaFoldDB" id="A0A8T2SQX1"/>
<dbReference type="InterPro" id="IPR004159">
    <property type="entry name" value="Put_SAM_MeTrfase"/>
</dbReference>
<dbReference type="EMBL" id="CM035423">
    <property type="protein sequence ID" value="KAH7365599.1"/>
    <property type="molecule type" value="Genomic_DNA"/>
</dbReference>
<accession>A0A8T2SQX1</accession>
<keyword evidence="6" id="KW-0325">Glycoprotein</keyword>
<evidence type="ECO:0000313" key="8">
    <source>
        <dbReference type="Proteomes" id="UP000825935"/>
    </source>
</evidence>
<dbReference type="GO" id="GO:0005737">
    <property type="term" value="C:cytoplasm"/>
    <property type="evidence" value="ECO:0007669"/>
    <property type="project" value="TreeGrafter"/>
</dbReference>
<dbReference type="GO" id="GO:0016020">
    <property type="term" value="C:membrane"/>
    <property type="evidence" value="ECO:0007669"/>
    <property type="project" value="UniProtKB-SubCell"/>
</dbReference>
<dbReference type="Pfam" id="PF03141">
    <property type="entry name" value="Methyltransf_29"/>
    <property type="match status" value="1"/>
</dbReference>
<proteinExistence type="inferred from homology"/>
<evidence type="ECO:0000313" key="7">
    <source>
        <dbReference type="EMBL" id="KAH7365597.1"/>
    </source>
</evidence>
<dbReference type="Gene3D" id="3.40.50.150">
    <property type="entry name" value="Vaccinia Virus protein VP39"/>
    <property type="match status" value="1"/>
</dbReference>
<comment type="caution">
    <text evidence="7">The sequence shown here is derived from an EMBL/GenBank/DDBJ whole genome shotgun (WGS) entry which is preliminary data.</text>
</comment>
<dbReference type="EMBL" id="CM035423">
    <property type="protein sequence ID" value="KAH7365600.1"/>
    <property type="molecule type" value="Genomic_DNA"/>
</dbReference>
<dbReference type="EC" id="2.1.1.-" evidence="6"/>
<comment type="similarity">
    <text evidence="2 6">Belongs to the methyltransferase superfamily.</text>
</comment>
<protein>
    <recommendedName>
        <fullName evidence="6">Methyltransferase</fullName>
        <ecNumber evidence="6">2.1.1.-</ecNumber>
    </recommendedName>
</protein>
<dbReference type="GO" id="GO:0008168">
    <property type="term" value="F:methyltransferase activity"/>
    <property type="evidence" value="ECO:0007669"/>
    <property type="project" value="UniProtKB-UniRule"/>
</dbReference>
<dbReference type="PANTHER" id="PTHR10108:SF1083">
    <property type="entry name" value="METHYLTRANSFERASE PMT4-RELATED"/>
    <property type="match status" value="1"/>
</dbReference>
<dbReference type="OMA" id="CPPICSK"/>
<dbReference type="EMBL" id="CM035423">
    <property type="protein sequence ID" value="KAH7365597.1"/>
    <property type="molecule type" value="Genomic_DNA"/>
</dbReference>
<sequence length="709" mass="79468">MMTRLLQRGSSTNRFAEDGWSHNDVPMVLDVHDKESTNEERTSVLLLFFGFLRKSLRGQKFQNKACAMNLTCSSMSDCSLRSSVSGSHSYTDLVAQSPEASSLSLDADSLELSPVHPIQAQSKKVLSSLAKVIMLSFISVFLLVAVLGSNNIASTNFIYSSYRRFHEQFSLDLVTGGIFGLGVIHPKELTICPISTENQVPCYNISTSIQATSNDEVDRYCEPSDRSILCLTKPPQDYSLPFQWPQSKNFVRIQHTISEQKANENKMERITSGGGHLLKFENQRNGGVEMHFQKISTMLGIPHGEFLNNIGVRTVLDIGCSYGAVVAHLISKHTMALCIAPYEIQNSHVQITLERGLPAMIGSLLSKQLPYPPSSFNMIHCADCVVDWNQKDGLPLLEVDRLLKTDGYFVWTRPLASHGDAVEELDFEQILQNINEAAKAMCWVSLPPQDQIFIWKKSPDRMCSSKSKKHWVICDEPRSSGVVLYQSLRPCIDPFKQGGTLLMQQLDSSSLSVAGFLAEELLDDPATWSSSIKNYWSIITPLIFSDHPKRPAEDDPLPPSNIFRNVMDMNALFGGFNTALLQARKSVWVMNVVPVSGPNTLPIIHERGLLGTLHDWCKPFPTYPRTYDLLHGAGILSQQIDNRCSVSKLLIEMDRILRPEGWVILRDYTEVIEEARLAASQMRWEARAIGVDGHDELQLLVCQKSFWKD</sequence>
<keyword evidence="6" id="KW-1133">Transmembrane helix</keyword>
<dbReference type="EMBL" id="CM035423">
    <property type="protein sequence ID" value="KAH7365603.1"/>
    <property type="molecule type" value="Genomic_DNA"/>
</dbReference>
<comment type="subcellular location">
    <subcellularLocation>
        <location evidence="5">Endomembrane system</location>
        <topology evidence="5">Single-pass membrane protein</topology>
    </subcellularLocation>
    <subcellularLocation>
        <location evidence="1 6">Membrane</location>
        <topology evidence="1 6">Single-pass type II membrane protein</topology>
    </subcellularLocation>
</comment>
<dbReference type="GO" id="GO:0012505">
    <property type="term" value="C:endomembrane system"/>
    <property type="evidence" value="ECO:0007669"/>
    <property type="project" value="UniProtKB-SubCell"/>
</dbReference>
<dbReference type="InterPro" id="IPR029063">
    <property type="entry name" value="SAM-dependent_MTases_sf"/>
</dbReference>
<name>A0A8T2SQX1_CERRI</name>
<keyword evidence="6" id="KW-0812">Transmembrane</keyword>
<feature type="transmembrane region" description="Helical" evidence="6">
    <location>
        <begin position="129"/>
        <end position="148"/>
    </location>
</feature>
<evidence type="ECO:0000256" key="1">
    <source>
        <dbReference type="ARBA" id="ARBA00004606"/>
    </source>
</evidence>
<dbReference type="Proteomes" id="UP000825935">
    <property type="component" value="Chromosome 18"/>
</dbReference>
<keyword evidence="6" id="KW-0808">Transferase</keyword>
<evidence type="ECO:0000256" key="2">
    <source>
        <dbReference type="ARBA" id="ARBA00008361"/>
    </source>
</evidence>
<dbReference type="PANTHER" id="PTHR10108">
    <property type="entry name" value="SAM-DEPENDENT METHYLTRANSFERASE"/>
    <property type="match status" value="1"/>
</dbReference>
<reference evidence="7" key="1">
    <citation type="submission" date="2021-08" db="EMBL/GenBank/DDBJ databases">
        <title>WGS assembly of Ceratopteris richardii.</title>
        <authorList>
            <person name="Marchant D.B."/>
            <person name="Chen G."/>
            <person name="Jenkins J."/>
            <person name="Shu S."/>
            <person name="Leebens-Mack J."/>
            <person name="Grimwood J."/>
            <person name="Schmutz J."/>
            <person name="Soltis P."/>
            <person name="Soltis D."/>
            <person name="Chen Z.-H."/>
        </authorList>
    </citation>
    <scope>NUCLEOTIDE SEQUENCE</scope>
    <source>
        <strain evidence="7">Whitten #5841</strain>
        <tissue evidence="7">Leaf</tissue>
    </source>
</reference>
<evidence type="ECO:0000256" key="6">
    <source>
        <dbReference type="RuleBase" id="RU366043"/>
    </source>
</evidence>
<keyword evidence="4 6" id="KW-0735">Signal-anchor</keyword>
<dbReference type="SUPFAM" id="SSF53335">
    <property type="entry name" value="S-adenosyl-L-methionine-dependent methyltransferases"/>
    <property type="match status" value="2"/>
</dbReference>